<name>A0ABN1WGG5_9ACTN</name>
<comment type="caution">
    <text evidence="2">The sequence shown here is derived from an EMBL/GenBank/DDBJ whole genome shotgun (WGS) entry which is preliminary data.</text>
</comment>
<dbReference type="PANTHER" id="PTHR45527">
    <property type="entry name" value="NONRIBOSOMAL PEPTIDE SYNTHETASE"/>
    <property type="match status" value="1"/>
</dbReference>
<keyword evidence="3" id="KW-1185">Reference proteome</keyword>
<organism evidence="2 3">
    <name type="scientific">Kitasatospora nipponensis</name>
    <dbReference type="NCBI Taxonomy" id="258049"/>
    <lineage>
        <taxon>Bacteria</taxon>
        <taxon>Bacillati</taxon>
        <taxon>Actinomycetota</taxon>
        <taxon>Actinomycetes</taxon>
        <taxon>Kitasatosporales</taxon>
        <taxon>Streptomycetaceae</taxon>
        <taxon>Kitasatospora</taxon>
    </lineage>
</organism>
<reference evidence="2 3" key="1">
    <citation type="journal article" date="2019" name="Int. J. Syst. Evol. Microbiol.">
        <title>The Global Catalogue of Microorganisms (GCM) 10K type strain sequencing project: providing services to taxonomists for standard genome sequencing and annotation.</title>
        <authorList>
            <consortium name="The Broad Institute Genomics Platform"/>
            <consortium name="The Broad Institute Genome Sequencing Center for Infectious Disease"/>
            <person name="Wu L."/>
            <person name="Ma J."/>
        </authorList>
    </citation>
    <scope>NUCLEOTIDE SEQUENCE [LARGE SCALE GENOMIC DNA]</scope>
    <source>
        <strain evidence="2 3">JCM 13004</strain>
    </source>
</reference>
<evidence type="ECO:0000259" key="1">
    <source>
        <dbReference type="Pfam" id="PF00668"/>
    </source>
</evidence>
<proteinExistence type="predicted"/>
<gene>
    <name evidence="2" type="ORF">GCM10009665_43000</name>
</gene>
<dbReference type="EMBL" id="BAAALF010000079">
    <property type="protein sequence ID" value="GAA1247396.1"/>
    <property type="molecule type" value="Genomic_DNA"/>
</dbReference>
<evidence type="ECO:0000313" key="3">
    <source>
        <dbReference type="Proteomes" id="UP001500037"/>
    </source>
</evidence>
<accession>A0ABN1WGG5</accession>
<protein>
    <recommendedName>
        <fullName evidence="1">Condensation domain-containing protein</fullName>
    </recommendedName>
</protein>
<dbReference type="Gene3D" id="3.30.559.30">
    <property type="entry name" value="Nonribosomal peptide synthetase, condensation domain"/>
    <property type="match status" value="1"/>
</dbReference>
<evidence type="ECO:0000313" key="2">
    <source>
        <dbReference type="EMBL" id="GAA1247396.1"/>
    </source>
</evidence>
<dbReference type="Pfam" id="PF00668">
    <property type="entry name" value="Condensation"/>
    <property type="match status" value="1"/>
</dbReference>
<feature type="domain" description="Condensation" evidence="1">
    <location>
        <begin position="2"/>
        <end position="257"/>
    </location>
</feature>
<dbReference type="InterPro" id="IPR023213">
    <property type="entry name" value="CAT-like_dom_sf"/>
</dbReference>
<dbReference type="SUPFAM" id="SSF52777">
    <property type="entry name" value="CoA-dependent acyltransferases"/>
    <property type="match status" value="1"/>
</dbReference>
<dbReference type="InterPro" id="IPR001242">
    <property type="entry name" value="Condensation_dom"/>
</dbReference>
<dbReference type="Proteomes" id="UP001500037">
    <property type="component" value="Unassembled WGS sequence"/>
</dbReference>
<dbReference type="PANTHER" id="PTHR45527:SF1">
    <property type="entry name" value="FATTY ACID SYNTHASE"/>
    <property type="match status" value="1"/>
</dbReference>
<dbReference type="Gene3D" id="3.30.559.10">
    <property type="entry name" value="Chloramphenicol acetyltransferase-like domain"/>
    <property type="match status" value="1"/>
</dbReference>
<sequence>MQYKDAAGWRAERLTGDRLREHQDFWQGELAGASVIVPLPTDHPRPPVASLAGERVLLSVPDQLTEQVAVLAGRLGVTEFVVARCAVSLLLLAETGLTDITLGSYTRGRGRQALEDGVGFFAHTVPLRLRVLPDDDVRSLLTRAQHDGLRALRHEEYPYGWTMRDLGWRRGPERAPLFDVLVALNEAAPTAEPARLLPAFEPRQLPVRAKEADLQFAFWRSPGRLRLSLTYATELFSAERAERLLARLLDVLRALVADRPIVELLKQPGAGS</sequence>